<dbReference type="EMBL" id="FOLM01000020">
    <property type="protein sequence ID" value="SFD58645.1"/>
    <property type="molecule type" value="Genomic_DNA"/>
</dbReference>
<dbReference type="STRING" id="910347.SAMN05421773_1207"/>
<proteinExistence type="predicted"/>
<protein>
    <submittedName>
        <fullName evidence="2">Uncharacterized protein</fullName>
    </submittedName>
</protein>
<organism evidence="2 3">
    <name type="scientific">Streptomyces aidingensis</name>
    <dbReference type="NCBI Taxonomy" id="910347"/>
    <lineage>
        <taxon>Bacteria</taxon>
        <taxon>Bacillati</taxon>
        <taxon>Actinomycetota</taxon>
        <taxon>Actinomycetes</taxon>
        <taxon>Kitasatosporales</taxon>
        <taxon>Streptomycetaceae</taxon>
        <taxon>Streptomyces</taxon>
    </lineage>
</organism>
<evidence type="ECO:0000313" key="3">
    <source>
        <dbReference type="Proteomes" id="UP000199207"/>
    </source>
</evidence>
<feature type="region of interest" description="Disordered" evidence="1">
    <location>
        <begin position="109"/>
        <end position="145"/>
    </location>
</feature>
<reference evidence="2 3" key="1">
    <citation type="submission" date="2016-10" db="EMBL/GenBank/DDBJ databases">
        <authorList>
            <person name="de Groot N.N."/>
        </authorList>
    </citation>
    <scope>NUCLEOTIDE SEQUENCE [LARGE SCALE GENOMIC DNA]</scope>
    <source>
        <strain evidence="2 3">CGMCC 4.5739</strain>
    </source>
</reference>
<sequence length="145" mass="16087">MSGELATAGATCASALVTAMAADGWGSFRTWLRQWLRRNRPESESHLLQRIDDDREKLLERSAAQRERQAGKLETAWGVRLQDIADLDAEAAREMLHFAQAWMSRHRPAGDAAPRMVQQRAEARGRASVVQIGGDQYGDGTGRGR</sequence>
<feature type="compositionally biased region" description="Gly residues" evidence="1">
    <location>
        <begin position="135"/>
        <end position="145"/>
    </location>
</feature>
<evidence type="ECO:0000313" key="2">
    <source>
        <dbReference type="EMBL" id="SFD58645.1"/>
    </source>
</evidence>
<keyword evidence="3" id="KW-1185">Reference proteome</keyword>
<accession>A0A1I1TJE3</accession>
<dbReference type="AlphaFoldDB" id="A0A1I1TJE3"/>
<evidence type="ECO:0000256" key="1">
    <source>
        <dbReference type="SAM" id="MobiDB-lite"/>
    </source>
</evidence>
<gene>
    <name evidence="2" type="ORF">SAMN05421773_1207</name>
</gene>
<dbReference type="Proteomes" id="UP000199207">
    <property type="component" value="Unassembled WGS sequence"/>
</dbReference>
<dbReference type="RefSeq" id="WP_093841192.1">
    <property type="nucleotide sequence ID" value="NZ_FOLM01000020.1"/>
</dbReference>
<dbReference type="OrthoDB" id="3383530at2"/>
<name>A0A1I1TJE3_9ACTN</name>